<dbReference type="EMBL" id="JAPDFW010000114">
    <property type="protein sequence ID" value="KAJ5068718.1"/>
    <property type="molecule type" value="Genomic_DNA"/>
</dbReference>
<dbReference type="InterPro" id="IPR016024">
    <property type="entry name" value="ARM-type_fold"/>
</dbReference>
<dbReference type="EMBL" id="JAPDFW010000059">
    <property type="protein sequence ID" value="KAJ5077289.1"/>
    <property type="molecule type" value="Genomic_DNA"/>
</dbReference>
<accession>A0A9Q0L9Q2</accession>
<protein>
    <submittedName>
        <fullName evidence="1">Uncharacterized protein</fullName>
    </submittedName>
</protein>
<evidence type="ECO:0000313" key="3">
    <source>
        <dbReference type="Proteomes" id="UP001149090"/>
    </source>
</evidence>
<dbReference type="SUPFAM" id="SSF48371">
    <property type="entry name" value="ARM repeat"/>
    <property type="match status" value="1"/>
</dbReference>
<gene>
    <name evidence="2" type="ORF">M0811_00609</name>
    <name evidence="1" type="ORF">M0811_02661</name>
</gene>
<proteinExistence type="predicted"/>
<dbReference type="AlphaFoldDB" id="A0A9Q0L9Q2"/>
<evidence type="ECO:0000313" key="1">
    <source>
        <dbReference type="EMBL" id="KAJ5068718.1"/>
    </source>
</evidence>
<name>A0A9Q0L9Q2_ANAIG</name>
<reference evidence="1" key="1">
    <citation type="submission" date="2022-10" db="EMBL/GenBank/DDBJ databases">
        <title>Novel sulphate-reducing endosymbionts in the free-living metamonad Anaeramoeba.</title>
        <authorList>
            <person name="Jerlstrom-Hultqvist J."/>
            <person name="Cepicka I."/>
            <person name="Gallot-Lavallee L."/>
            <person name="Salas-Leiva D."/>
            <person name="Curtis B.A."/>
            <person name="Zahonova K."/>
            <person name="Pipaliya S."/>
            <person name="Dacks J."/>
            <person name="Roger A.J."/>
        </authorList>
    </citation>
    <scope>NUCLEOTIDE SEQUENCE</scope>
    <source>
        <strain evidence="1">BMAN</strain>
    </source>
</reference>
<comment type="caution">
    <text evidence="1">The sequence shown here is derived from an EMBL/GenBank/DDBJ whole genome shotgun (WGS) entry which is preliminary data.</text>
</comment>
<dbReference type="Proteomes" id="UP001149090">
    <property type="component" value="Unassembled WGS sequence"/>
</dbReference>
<evidence type="ECO:0000313" key="2">
    <source>
        <dbReference type="EMBL" id="KAJ5077289.1"/>
    </source>
</evidence>
<organism evidence="1 3">
    <name type="scientific">Anaeramoeba ignava</name>
    <name type="common">Anaerobic marine amoeba</name>
    <dbReference type="NCBI Taxonomy" id="1746090"/>
    <lineage>
        <taxon>Eukaryota</taxon>
        <taxon>Metamonada</taxon>
        <taxon>Anaeramoebidae</taxon>
        <taxon>Anaeramoeba</taxon>
    </lineage>
</organism>
<keyword evidence="3" id="KW-1185">Reference proteome</keyword>
<sequence>MADSPNIIKTKTGVVISTPQRPPDTSPQAIKMRRERKNKILRTFQTTKQRLFSSITTQSKEQIARQEVEQIHKTQLKKLIAMLIEKTEEERAEYFDKQTAIINKTRNSDEKEEALYNILLLSSSKFTESWNLKLEKVLTSILPILKEKDFYLKLLVSDIIKNLTIYEKNILRNKFKFSTKDWINKIFRNCSNFDLEDDSYFIINQILASLATVFNQEQAVEAIIPFIKSDGNELNDFINFDEFQDIGEVNNKTKEEIQKDTFLLAVSLEFFSQLIPFLQNEFMISKVTLLFQQFNNLLHNTNVLIRKLTTTVIVNMHLQFGKEMVEHPIKSFPKHLISLINTYIKRAEEK</sequence>